<dbReference type="Proteomes" id="UP000295497">
    <property type="component" value="Chromosome"/>
</dbReference>
<dbReference type="Pfam" id="PF02543">
    <property type="entry name" value="Carbam_trans_N"/>
    <property type="match status" value="1"/>
</dbReference>
<sequence length="657" mass="72488">MRTLGFSGGYEADHQGFPRPAMNNLTAHDGAAVLVEDGEVVAAIEQERLNRIKHSNKVPLHAMRFCLESRGLSLKDIDYVCYYASEAWCDAEVKRAFPAFGPKTRTARDVVRQLLFAAFGADFDAERIQFVKHHVAHAASALAGSGYEDSLVLTLDGCGDGESGSVSLGSRGKLKLLREIPERDSLGHFYLNTIRLLGYGAFDEYKVMGLAPYGDPRRFRELFRTLYTLLPEGGWTIDQDRIFGLPDALPARAPYEPVTQLHKDVAAALQESLEEIVFHALRHYQRMTGQQSLCYAGGVAHNCTLNGKIQRSGLFQRVFVQPAAHDAGCALGAAMAVHMQRTPERRPAAIQHLYWGRHIGERDAIRAALDGWRDLVTVEELEDAPRTAAELLAAGKVIGWAQGRSEFGPRALGNRSILADARPAENKDIINAMVKKREEFRPFAPSVIEEAARDYFDLGGAEAMPFMIFTVPVHESKRQLLGAITHVDGSARVQTVSRRTNERFWRLIREFGDITGVPVVLNTSFNNNAEPIVDSVEDCVACFLTTQLNSLVVGDFLVQKRPVAPSAYEALVPALPVYVKLLAMKGTAPGGASVERALATTYSERTYALSDEAFDVLWRADGRTRLGDLLSGEPRREAVVAELVELWSQRVVRLTAG</sequence>
<protein>
    <submittedName>
        <fullName evidence="4">Carbamoyltransferase</fullName>
        <ecNumber evidence="4">2.1.3.-</ecNumber>
    </submittedName>
</protein>
<dbReference type="Gene3D" id="3.90.870.20">
    <property type="entry name" value="Carbamoyltransferase, C-terminal domain"/>
    <property type="match status" value="1"/>
</dbReference>
<keyword evidence="4" id="KW-0808">Transferase</keyword>
<evidence type="ECO:0000259" key="2">
    <source>
        <dbReference type="Pfam" id="PF02543"/>
    </source>
</evidence>
<dbReference type="InterPro" id="IPR031730">
    <property type="entry name" value="Carbam_trans_C"/>
</dbReference>
<proteinExistence type="inferred from homology"/>
<reference evidence="4 5" key="1">
    <citation type="submission" date="2015-09" db="EMBL/GenBank/DDBJ databases">
        <title>Sorangium comparison.</title>
        <authorList>
            <person name="Zaburannyi N."/>
            <person name="Bunk B."/>
            <person name="Overmann J."/>
            <person name="Mueller R."/>
        </authorList>
    </citation>
    <scope>NUCLEOTIDE SEQUENCE [LARGE SCALE GENOMIC DNA]</scope>
    <source>
        <strain evidence="4 5">So ce836</strain>
    </source>
</reference>
<evidence type="ECO:0000313" key="5">
    <source>
        <dbReference type="Proteomes" id="UP000295497"/>
    </source>
</evidence>
<dbReference type="InterPro" id="IPR038152">
    <property type="entry name" value="Carbam_trans_C_sf"/>
</dbReference>
<dbReference type="EC" id="2.1.3.-" evidence="4"/>
<dbReference type="SUPFAM" id="SSF53067">
    <property type="entry name" value="Actin-like ATPase domain"/>
    <property type="match status" value="1"/>
</dbReference>
<dbReference type="CDD" id="cd24099">
    <property type="entry name" value="ASKHA_NBD_NovN-like_N"/>
    <property type="match status" value="1"/>
</dbReference>
<dbReference type="InterPro" id="IPR003696">
    <property type="entry name" value="Carbtransf_dom"/>
</dbReference>
<dbReference type="PANTHER" id="PTHR34847:SF1">
    <property type="entry name" value="NODULATION PROTEIN U"/>
    <property type="match status" value="1"/>
</dbReference>
<name>A0A4P2QZJ4_SORCE</name>
<evidence type="ECO:0000313" key="4">
    <source>
        <dbReference type="EMBL" id="AUX36039.1"/>
    </source>
</evidence>
<dbReference type="InterPro" id="IPR043129">
    <property type="entry name" value="ATPase_NBD"/>
</dbReference>
<comment type="similarity">
    <text evidence="1">Belongs to the NodU/CmcH family.</text>
</comment>
<dbReference type="GO" id="GO:0016740">
    <property type="term" value="F:transferase activity"/>
    <property type="evidence" value="ECO:0007669"/>
    <property type="project" value="UniProtKB-KW"/>
</dbReference>
<dbReference type="RefSeq" id="WP_129578944.1">
    <property type="nucleotide sequence ID" value="NZ_CP012672.1"/>
</dbReference>
<dbReference type="EMBL" id="CP012672">
    <property type="protein sequence ID" value="AUX36039.1"/>
    <property type="molecule type" value="Genomic_DNA"/>
</dbReference>
<organism evidence="4 5">
    <name type="scientific">Sorangium cellulosum</name>
    <name type="common">Polyangium cellulosum</name>
    <dbReference type="NCBI Taxonomy" id="56"/>
    <lineage>
        <taxon>Bacteria</taxon>
        <taxon>Pseudomonadati</taxon>
        <taxon>Myxococcota</taxon>
        <taxon>Polyangia</taxon>
        <taxon>Polyangiales</taxon>
        <taxon>Polyangiaceae</taxon>
        <taxon>Sorangium</taxon>
    </lineage>
</organism>
<dbReference type="Pfam" id="PF16861">
    <property type="entry name" value="Carbam_trans_C"/>
    <property type="match status" value="1"/>
</dbReference>
<gene>
    <name evidence="4" type="ORF">SOCE836_082440</name>
</gene>
<evidence type="ECO:0000259" key="3">
    <source>
        <dbReference type="Pfam" id="PF16861"/>
    </source>
</evidence>
<feature type="domain" description="Carbamoyltransferase" evidence="2">
    <location>
        <begin position="27"/>
        <end position="335"/>
    </location>
</feature>
<dbReference type="AlphaFoldDB" id="A0A4P2QZJ4"/>
<dbReference type="InterPro" id="IPR051338">
    <property type="entry name" value="NodU/CmcH_Carbamoyltrnsfr"/>
</dbReference>
<dbReference type="PANTHER" id="PTHR34847">
    <property type="entry name" value="NODULATION PROTEIN U"/>
    <property type="match status" value="1"/>
</dbReference>
<accession>A0A4P2QZJ4</accession>
<dbReference type="Gene3D" id="3.30.420.40">
    <property type="match status" value="2"/>
</dbReference>
<feature type="domain" description="Carbamoyltransferase C-terminal" evidence="3">
    <location>
        <begin position="389"/>
        <end position="560"/>
    </location>
</feature>
<evidence type="ECO:0000256" key="1">
    <source>
        <dbReference type="ARBA" id="ARBA00006129"/>
    </source>
</evidence>